<comment type="similarity">
    <text evidence="1">Belongs to the serpin family.</text>
</comment>
<dbReference type="InterPro" id="IPR023795">
    <property type="entry name" value="Serpin_CS"/>
</dbReference>
<reference evidence="3" key="1">
    <citation type="submission" date="2023-05" db="EMBL/GenBank/DDBJ databases">
        <authorList>
            <person name="Stuckert A."/>
        </authorList>
    </citation>
    <scope>NUCLEOTIDE SEQUENCE</scope>
</reference>
<sequence length="97" mass="10797">MNVDRALRRMGFGNMCDENSADFSGISKKEKFSVSSVFHRSYITLEEGGTADDAATSGILNLVSPQVPQFSVNRPFIMMMYHKVTKTILGIGRFMDP</sequence>
<dbReference type="InterPro" id="IPR000215">
    <property type="entry name" value="Serpin_fam"/>
</dbReference>
<gene>
    <name evidence="3" type="ORF">SPARVUS_LOCUS13475540</name>
</gene>
<evidence type="ECO:0000259" key="2">
    <source>
        <dbReference type="Pfam" id="PF00079"/>
    </source>
</evidence>
<keyword evidence="4" id="KW-1185">Reference proteome</keyword>
<dbReference type="SUPFAM" id="SSF56574">
    <property type="entry name" value="Serpins"/>
    <property type="match status" value="1"/>
</dbReference>
<dbReference type="Proteomes" id="UP001162483">
    <property type="component" value="Unassembled WGS sequence"/>
</dbReference>
<proteinExistence type="inferred from homology"/>
<dbReference type="InterPro" id="IPR042185">
    <property type="entry name" value="Serpin_sf_2"/>
</dbReference>
<evidence type="ECO:0000313" key="3">
    <source>
        <dbReference type="EMBL" id="CAI9604537.1"/>
    </source>
</evidence>
<dbReference type="PANTHER" id="PTHR11461">
    <property type="entry name" value="SERINE PROTEASE INHIBITOR, SERPIN"/>
    <property type="match status" value="1"/>
</dbReference>
<accession>A0ABN9G8I9</accession>
<protein>
    <recommendedName>
        <fullName evidence="2">Serpin domain-containing protein</fullName>
    </recommendedName>
</protein>
<comment type="caution">
    <text evidence="3">The sequence shown here is derived from an EMBL/GenBank/DDBJ whole genome shotgun (WGS) entry which is preliminary data.</text>
</comment>
<dbReference type="Gene3D" id="3.30.497.10">
    <property type="entry name" value="Antithrombin, subunit I, domain 2"/>
    <property type="match status" value="1"/>
</dbReference>
<dbReference type="Pfam" id="PF00079">
    <property type="entry name" value="Serpin"/>
    <property type="match status" value="1"/>
</dbReference>
<evidence type="ECO:0000313" key="4">
    <source>
        <dbReference type="Proteomes" id="UP001162483"/>
    </source>
</evidence>
<organism evidence="3 4">
    <name type="scientific">Staurois parvus</name>
    <dbReference type="NCBI Taxonomy" id="386267"/>
    <lineage>
        <taxon>Eukaryota</taxon>
        <taxon>Metazoa</taxon>
        <taxon>Chordata</taxon>
        <taxon>Craniata</taxon>
        <taxon>Vertebrata</taxon>
        <taxon>Euteleostomi</taxon>
        <taxon>Amphibia</taxon>
        <taxon>Batrachia</taxon>
        <taxon>Anura</taxon>
        <taxon>Neobatrachia</taxon>
        <taxon>Ranoidea</taxon>
        <taxon>Ranidae</taxon>
        <taxon>Staurois</taxon>
    </lineage>
</organism>
<feature type="domain" description="Serpin" evidence="2">
    <location>
        <begin position="2"/>
        <end position="97"/>
    </location>
</feature>
<dbReference type="EMBL" id="CATNWA010017987">
    <property type="protein sequence ID" value="CAI9604537.1"/>
    <property type="molecule type" value="Genomic_DNA"/>
</dbReference>
<dbReference type="InterPro" id="IPR023796">
    <property type="entry name" value="Serpin_dom"/>
</dbReference>
<dbReference type="InterPro" id="IPR042178">
    <property type="entry name" value="Serpin_sf_1"/>
</dbReference>
<feature type="non-terminal residue" evidence="3">
    <location>
        <position position="97"/>
    </location>
</feature>
<dbReference type="Gene3D" id="2.30.39.10">
    <property type="entry name" value="Alpha-1-antitrypsin, domain 1"/>
    <property type="match status" value="1"/>
</dbReference>
<evidence type="ECO:0000256" key="1">
    <source>
        <dbReference type="ARBA" id="ARBA00009500"/>
    </source>
</evidence>
<name>A0ABN9G8I9_9NEOB</name>
<dbReference type="PANTHER" id="PTHR11461:SF211">
    <property type="entry name" value="GH10112P-RELATED"/>
    <property type="match status" value="1"/>
</dbReference>
<dbReference type="InterPro" id="IPR036186">
    <property type="entry name" value="Serpin_sf"/>
</dbReference>
<dbReference type="PROSITE" id="PS00284">
    <property type="entry name" value="SERPIN"/>
    <property type="match status" value="1"/>
</dbReference>